<gene>
    <name evidence="2" type="ORF">Tco_0677981</name>
</gene>
<keyword evidence="3" id="KW-1185">Reference proteome</keyword>
<reference evidence="2" key="2">
    <citation type="submission" date="2022-01" db="EMBL/GenBank/DDBJ databases">
        <authorList>
            <person name="Yamashiro T."/>
            <person name="Shiraishi A."/>
            <person name="Satake H."/>
            <person name="Nakayama K."/>
        </authorList>
    </citation>
    <scope>NUCLEOTIDE SEQUENCE</scope>
</reference>
<organism evidence="2 3">
    <name type="scientific">Tanacetum coccineum</name>
    <dbReference type="NCBI Taxonomy" id="301880"/>
    <lineage>
        <taxon>Eukaryota</taxon>
        <taxon>Viridiplantae</taxon>
        <taxon>Streptophyta</taxon>
        <taxon>Embryophyta</taxon>
        <taxon>Tracheophyta</taxon>
        <taxon>Spermatophyta</taxon>
        <taxon>Magnoliopsida</taxon>
        <taxon>eudicotyledons</taxon>
        <taxon>Gunneridae</taxon>
        <taxon>Pentapetalae</taxon>
        <taxon>asterids</taxon>
        <taxon>campanulids</taxon>
        <taxon>Asterales</taxon>
        <taxon>Asteraceae</taxon>
        <taxon>Asteroideae</taxon>
        <taxon>Anthemideae</taxon>
        <taxon>Anthemidinae</taxon>
        <taxon>Tanacetum</taxon>
    </lineage>
</organism>
<accession>A0ABQ4XF24</accession>
<feature type="compositionally biased region" description="Polar residues" evidence="1">
    <location>
        <begin position="16"/>
        <end position="34"/>
    </location>
</feature>
<evidence type="ECO:0000313" key="3">
    <source>
        <dbReference type="Proteomes" id="UP001151760"/>
    </source>
</evidence>
<dbReference type="Proteomes" id="UP001151760">
    <property type="component" value="Unassembled WGS sequence"/>
</dbReference>
<reference evidence="2" key="1">
    <citation type="journal article" date="2022" name="Int. J. Mol. Sci.">
        <title>Draft Genome of Tanacetum Coccineum: Genomic Comparison of Closely Related Tanacetum-Family Plants.</title>
        <authorList>
            <person name="Yamashiro T."/>
            <person name="Shiraishi A."/>
            <person name="Nakayama K."/>
            <person name="Satake H."/>
        </authorList>
    </citation>
    <scope>NUCLEOTIDE SEQUENCE</scope>
</reference>
<feature type="region of interest" description="Disordered" evidence="1">
    <location>
        <begin position="1"/>
        <end position="34"/>
    </location>
</feature>
<sequence length="105" mass="11107">MEAVHKELGDRMERAATTTSSLEAEQDSGSGTRCQDTILGDVNAQTRYSLMLANPGFGLQPLAVLGNLQVTGNEHALGHTLEGQCKSTIGVSNCLFSLIEANSVE</sequence>
<proteinExistence type="predicted"/>
<evidence type="ECO:0000313" key="2">
    <source>
        <dbReference type="EMBL" id="GJS63417.1"/>
    </source>
</evidence>
<dbReference type="EMBL" id="BQNB010009430">
    <property type="protein sequence ID" value="GJS63417.1"/>
    <property type="molecule type" value="Genomic_DNA"/>
</dbReference>
<evidence type="ECO:0000256" key="1">
    <source>
        <dbReference type="SAM" id="MobiDB-lite"/>
    </source>
</evidence>
<feature type="compositionally biased region" description="Basic and acidic residues" evidence="1">
    <location>
        <begin position="1"/>
        <end position="14"/>
    </location>
</feature>
<protein>
    <submittedName>
        <fullName evidence="2">Uncharacterized protein</fullName>
    </submittedName>
</protein>
<comment type="caution">
    <text evidence="2">The sequence shown here is derived from an EMBL/GenBank/DDBJ whole genome shotgun (WGS) entry which is preliminary data.</text>
</comment>
<name>A0ABQ4XF24_9ASTR</name>